<keyword evidence="2" id="KW-1185">Reference proteome</keyword>
<evidence type="ECO:0000313" key="1">
    <source>
        <dbReference type="EMBL" id="QSH97499.1"/>
    </source>
</evidence>
<sequence length="66" mass="7420">MNNPDASVEVCCSHKVVAVGFHTLCYDAERRGIKPSARIKPYEIFQKFRTKGRRLHQVSATSVLTA</sequence>
<dbReference type="Proteomes" id="UP000663454">
    <property type="component" value="Chromosome"/>
</dbReference>
<evidence type="ECO:0000313" key="2">
    <source>
        <dbReference type="Proteomes" id="UP000663454"/>
    </source>
</evidence>
<dbReference type="EMBL" id="CP031393">
    <property type="protein sequence ID" value="QSH97499.1"/>
    <property type="molecule type" value="Genomic_DNA"/>
</dbReference>
<protein>
    <submittedName>
        <fullName evidence="1">Uncharacterized protein</fullName>
    </submittedName>
</protein>
<accession>A0ABX7M3P4</accession>
<name>A0ABX7M3P4_TREMD</name>
<organism evidence="1 2">
    <name type="scientific">Treponema medium</name>
    <dbReference type="NCBI Taxonomy" id="58231"/>
    <lineage>
        <taxon>Bacteria</taxon>
        <taxon>Pseudomonadati</taxon>
        <taxon>Spirochaetota</taxon>
        <taxon>Spirochaetia</taxon>
        <taxon>Spirochaetales</taxon>
        <taxon>Treponemataceae</taxon>
        <taxon>Treponema</taxon>
    </lineage>
</organism>
<reference evidence="1 2" key="1">
    <citation type="submission" date="2018-08" db="EMBL/GenBank/DDBJ databases">
        <authorList>
            <person name="Clegg S.R."/>
            <person name="Carter S.D."/>
            <person name="Radford A.D."/>
            <person name="Darby A."/>
            <person name="Hall N."/>
            <person name="Birtles R."/>
            <person name="Evans N.J."/>
        </authorList>
    </citation>
    <scope>NUCLEOTIDE SEQUENCE [LARGE SCALE GENOMIC DNA]</scope>
    <source>
        <strain evidence="1 2">ATCC 700293</strain>
    </source>
</reference>
<proteinExistence type="predicted"/>
<gene>
    <name evidence="1" type="ORF">DWB79_07010</name>
</gene>